<keyword evidence="1 2" id="KW-0238">DNA-binding</keyword>
<organism evidence="5 6">
    <name type="scientific">Actinoplanes derwentensis</name>
    <dbReference type="NCBI Taxonomy" id="113562"/>
    <lineage>
        <taxon>Bacteria</taxon>
        <taxon>Bacillati</taxon>
        <taxon>Actinomycetota</taxon>
        <taxon>Actinomycetes</taxon>
        <taxon>Micromonosporales</taxon>
        <taxon>Micromonosporaceae</taxon>
        <taxon>Actinoplanes</taxon>
    </lineage>
</organism>
<dbReference type="AlphaFoldDB" id="A0A1H1TE37"/>
<dbReference type="PROSITE" id="PS50977">
    <property type="entry name" value="HTH_TETR_2"/>
    <property type="match status" value="1"/>
</dbReference>
<dbReference type="Pfam" id="PF00440">
    <property type="entry name" value="TetR_N"/>
    <property type="match status" value="1"/>
</dbReference>
<evidence type="ECO:0000313" key="6">
    <source>
        <dbReference type="Proteomes" id="UP000198688"/>
    </source>
</evidence>
<feature type="compositionally biased region" description="Low complexity" evidence="3">
    <location>
        <begin position="190"/>
        <end position="206"/>
    </location>
</feature>
<name>A0A1H1TE37_9ACTN</name>
<dbReference type="STRING" id="113562.SAMN04489716_1107"/>
<feature type="domain" description="HTH tetR-type" evidence="4">
    <location>
        <begin position="17"/>
        <end position="77"/>
    </location>
</feature>
<dbReference type="EMBL" id="LT629758">
    <property type="protein sequence ID" value="SDS58216.1"/>
    <property type="molecule type" value="Genomic_DNA"/>
</dbReference>
<reference evidence="5 6" key="1">
    <citation type="submission" date="2016-10" db="EMBL/GenBank/DDBJ databases">
        <authorList>
            <person name="de Groot N.N."/>
        </authorList>
    </citation>
    <scope>NUCLEOTIDE SEQUENCE [LARGE SCALE GENOMIC DNA]</scope>
    <source>
        <strain evidence="5 6">DSM 43941</strain>
    </source>
</reference>
<dbReference type="SUPFAM" id="SSF46689">
    <property type="entry name" value="Homeodomain-like"/>
    <property type="match status" value="1"/>
</dbReference>
<dbReference type="OrthoDB" id="3691941at2"/>
<evidence type="ECO:0000259" key="4">
    <source>
        <dbReference type="PROSITE" id="PS50977"/>
    </source>
</evidence>
<dbReference type="InterPro" id="IPR001647">
    <property type="entry name" value="HTH_TetR"/>
</dbReference>
<proteinExistence type="predicted"/>
<evidence type="ECO:0000256" key="3">
    <source>
        <dbReference type="SAM" id="MobiDB-lite"/>
    </source>
</evidence>
<dbReference type="Proteomes" id="UP000198688">
    <property type="component" value="Chromosome I"/>
</dbReference>
<feature type="compositionally biased region" description="Basic and acidic residues" evidence="3">
    <location>
        <begin position="207"/>
        <end position="220"/>
    </location>
</feature>
<evidence type="ECO:0000256" key="2">
    <source>
        <dbReference type="PROSITE-ProRule" id="PRU00335"/>
    </source>
</evidence>
<dbReference type="Gene3D" id="1.10.357.10">
    <property type="entry name" value="Tetracycline Repressor, domain 2"/>
    <property type="match status" value="1"/>
</dbReference>
<feature type="DNA-binding region" description="H-T-H motif" evidence="2">
    <location>
        <begin position="40"/>
        <end position="59"/>
    </location>
</feature>
<dbReference type="GO" id="GO:0003677">
    <property type="term" value="F:DNA binding"/>
    <property type="evidence" value="ECO:0007669"/>
    <property type="project" value="UniProtKB-UniRule"/>
</dbReference>
<accession>A0A1H1TE37</accession>
<sequence>MTPRRDGEDRPVRLSAHERRHQVTGVAVTAFATGGYAGTSVDRVADLAGISTPYVTRMFGGKRRLFLAAFHDAADRIEAAPEFGGPGAATSPELSAMLLHGCAAAADPVIGHAVRERFGGFHAAARAMPGADAGTARRALAALVFAAVAGLLDEFAAGQETEILALRHQIMSGRERRRSAACSPTPAWPAPRCTTARPPPSNASAARSDRSQARGGEHYGRSNQQPPD</sequence>
<evidence type="ECO:0000313" key="5">
    <source>
        <dbReference type="EMBL" id="SDS58216.1"/>
    </source>
</evidence>
<keyword evidence="6" id="KW-1185">Reference proteome</keyword>
<evidence type="ECO:0000256" key="1">
    <source>
        <dbReference type="ARBA" id="ARBA00023125"/>
    </source>
</evidence>
<dbReference type="InterPro" id="IPR009057">
    <property type="entry name" value="Homeodomain-like_sf"/>
</dbReference>
<dbReference type="RefSeq" id="WP_157751285.1">
    <property type="nucleotide sequence ID" value="NZ_BOMJ01000083.1"/>
</dbReference>
<gene>
    <name evidence="5" type="ORF">SAMN04489716_1107</name>
</gene>
<protein>
    <submittedName>
        <fullName evidence="5">DNA-binding transcriptional regulator, AcrR family</fullName>
    </submittedName>
</protein>
<feature type="region of interest" description="Disordered" evidence="3">
    <location>
        <begin position="177"/>
        <end position="228"/>
    </location>
</feature>